<evidence type="ECO:0000313" key="1">
    <source>
        <dbReference type="EMBL" id="DAD97656.1"/>
    </source>
</evidence>
<dbReference type="EMBL" id="BK015245">
    <property type="protein sequence ID" value="DAD97656.1"/>
    <property type="molecule type" value="Genomic_DNA"/>
</dbReference>
<reference evidence="1" key="1">
    <citation type="journal article" date="2021" name="Proc. Natl. Acad. Sci. U.S.A.">
        <title>A Catalog of Tens of Thousands of Viruses from Human Metagenomes Reveals Hidden Associations with Chronic Diseases.</title>
        <authorList>
            <person name="Tisza M.J."/>
            <person name="Buck C.B."/>
        </authorList>
    </citation>
    <scope>NUCLEOTIDE SEQUENCE</scope>
    <source>
        <strain evidence="1">Ct1TR2</strain>
    </source>
</reference>
<protein>
    <submittedName>
        <fullName evidence="1">Uncharacterized protein</fullName>
    </submittedName>
</protein>
<accession>A0A8S5NTY5</accession>
<proteinExistence type="predicted"/>
<sequence>MHATVHQYPAWEAGMENHTVSGVWGEMLEDPTGRDRREAGSPWIVYDVCD</sequence>
<organism evidence="1">
    <name type="scientific">Siphoviridae sp. ct1TR2</name>
    <dbReference type="NCBI Taxonomy" id="2825309"/>
    <lineage>
        <taxon>Viruses</taxon>
        <taxon>Duplodnaviria</taxon>
        <taxon>Heunggongvirae</taxon>
        <taxon>Uroviricota</taxon>
        <taxon>Caudoviricetes</taxon>
    </lineage>
</organism>
<name>A0A8S5NTY5_9CAUD</name>